<dbReference type="PANTHER" id="PTHR34071:SF2">
    <property type="entry name" value="FLAVIN-NUCLEOTIDE-BINDING PROTEIN"/>
    <property type="match status" value="1"/>
</dbReference>
<name>A0ABY9Q203_9FIRM</name>
<dbReference type="InterPro" id="IPR024747">
    <property type="entry name" value="Pyridox_Oxase-rel"/>
</dbReference>
<organism evidence="1 2">
    <name type="scientific">Terrisporobacter mayombei</name>
    <dbReference type="NCBI Taxonomy" id="1541"/>
    <lineage>
        <taxon>Bacteria</taxon>
        <taxon>Bacillati</taxon>
        <taxon>Bacillota</taxon>
        <taxon>Clostridia</taxon>
        <taxon>Peptostreptococcales</taxon>
        <taxon>Peptostreptococcaceae</taxon>
        <taxon>Terrisporobacter</taxon>
    </lineage>
</organism>
<reference evidence="1 2" key="1">
    <citation type="submission" date="2022-07" db="EMBL/GenBank/DDBJ databases">
        <title>Genome sequence of Terrisporobacter mayombei DSM6539.</title>
        <authorList>
            <person name="Boeer T."/>
            <person name="Bengelsdorf F.R."/>
            <person name="Daniel R."/>
            <person name="Poehlein A."/>
        </authorList>
    </citation>
    <scope>NUCLEOTIDE SEQUENCE [LARGE SCALE GENOMIC DNA]</scope>
    <source>
        <strain evidence="1 2">DSM 6539</strain>
    </source>
</reference>
<evidence type="ECO:0008006" key="3">
    <source>
        <dbReference type="Google" id="ProtNLM"/>
    </source>
</evidence>
<protein>
    <recommendedName>
        <fullName evidence="3">Pyridoxamine 5'-phosphate oxidase family protein</fullName>
    </recommendedName>
</protein>
<dbReference type="InterPro" id="IPR012349">
    <property type="entry name" value="Split_barrel_FMN-bd"/>
</dbReference>
<dbReference type="SUPFAM" id="SSF50475">
    <property type="entry name" value="FMN-binding split barrel"/>
    <property type="match status" value="1"/>
</dbReference>
<gene>
    <name evidence="1" type="ORF">TEMA_19880</name>
</gene>
<dbReference type="Proteomes" id="UP001235030">
    <property type="component" value="Chromosome"/>
</dbReference>
<dbReference type="PANTHER" id="PTHR34071">
    <property type="entry name" value="5-NITROIMIDAZOLE ANTIBIOTICS RESISTANCE PROTEIN, NIMA-FAMILY-RELATED PROTEIN-RELATED"/>
    <property type="match status" value="1"/>
</dbReference>
<accession>A0ABY9Q203</accession>
<dbReference type="EMBL" id="CP101637">
    <property type="protein sequence ID" value="WMT81644.1"/>
    <property type="molecule type" value="Genomic_DNA"/>
</dbReference>
<dbReference type="Gene3D" id="2.30.110.10">
    <property type="entry name" value="Electron Transport, Fmn-binding Protein, Chain A"/>
    <property type="match status" value="1"/>
</dbReference>
<dbReference type="Pfam" id="PF12900">
    <property type="entry name" value="Pyridox_ox_2"/>
    <property type="match status" value="1"/>
</dbReference>
<evidence type="ECO:0000313" key="2">
    <source>
        <dbReference type="Proteomes" id="UP001235030"/>
    </source>
</evidence>
<evidence type="ECO:0000313" key="1">
    <source>
        <dbReference type="EMBL" id="WMT81644.1"/>
    </source>
</evidence>
<sequence>MRRKDRTIKDINTIKEIVSKCQVVRVAMCKDNAPYLVPLNYGYEFKDGGELILYCHCSTNGKKLDILEENPNVFIEIDNKKDIIEDNTPCEFDFEYFSIMSPGKVEFVHNIYDKIHGLNKITENYTSKDNNNEFKNEALNKIFLLKITCTNLSAKSCTR</sequence>
<proteinExistence type="predicted"/>
<dbReference type="RefSeq" id="WP_228103774.1">
    <property type="nucleotide sequence ID" value="NZ_CP101637.1"/>
</dbReference>
<keyword evidence="2" id="KW-1185">Reference proteome</keyword>